<dbReference type="CDD" id="cd00200">
    <property type="entry name" value="WD40"/>
    <property type="match status" value="1"/>
</dbReference>
<dbReference type="GO" id="GO:0003700">
    <property type="term" value="F:DNA-binding transcription factor activity"/>
    <property type="evidence" value="ECO:0007669"/>
    <property type="project" value="InterPro"/>
</dbReference>
<gene>
    <name evidence="10" type="ORF">yc1106_04415</name>
</gene>
<dbReference type="InterPro" id="IPR014906">
    <property type="entry name" value="PRP4-like"/>
</dbReference>
<dbReference type="GO" id="GO:0046540">
    <property type="term" value="C:U4/U6 x U5 tri-snRNP complex"/>
    <property type="evidence" value="ECO:0007669"/>
    <property type="project" value="TreeGrafter"/>
</dbReference>
<feature type="coiled-coil region" evidence="7">
    <location>
        <begin position="764"/>
        <end position="804"/>
    </location>
</feature>
<dbReference type="FunFam" id="2.130.10.10:FF:000698">
    <property type="entry name" value="Putative pre-mRNA splicing factor"/>
    <property type="match status" value="1"/>
</dbReference>
<dbReference type="Pfam" id="PF03131">
    <property type="entry name" value="bZIP_Maf"/>
    <property type="match status" value="1"/>
</dbReference>
<evidence type="ECO:0000259" key="9">
    <source>
        <dbReference type="PROSITE" id="PS50217"/>
    </source>
</evidence>
<dbReference type="PROSITE" id="PS50217">
    <property type="entry name" value="BZIP"/>
    <property type="match status" value="1"/>
</dbReference>
<dbReference type="PANTHER" id="PTHR19846:SF0">
    <property type="entry name" value="PRE-MRNA PROCESSING FACTOR 4"/>
    <property type="match status" value="1"/>
</dbReference>
<keyword evidence="4" id="KW-0238">DNA-binding</keyword>
<dbReference type="InterPro" id="IPR036322">
    <property type="entry name" value="WD40_repeat_dom_sf"/>
</dbReference>
<dbReference type="Gene3D" id="1.20.5.170">
    <property type="match status" value="1"/>
</dbReference>
<keyword evidence="2" id="KW-0677">Repeat</keyword>
<evidence type="ECO:0000256" key="1">
    <source>
        <dbReference type="ARBA" id="ARBA00022574"/>
    </source>
</evidence>
<dbReference type="PROSITE" id="PS00678">
    <property type="entry name" value="WD_REPEATS_1"/>
    <property type="match status" value="1"/>
</dbReference>
<feature type="repeat" description="WD" evidence="6">
    <location>
        <begin position="345"/>
        <end position="386"/>
    </location>
</feature>
<evidence type="ECO:0000313" key="11">
    <source>
        <dbReference type="Proteomes" id="UP001056012"/>
    </source>
</evidence>
<dbReference type="InterPro" id="IPR015943">
    <property type="entry name" value="WD40/YVTN_repeat-like_dom_sf"/>
</dbReference>
<feature type="region of interest" description="Disordered" evidence="8">
    <location>
        <begin position="603"/>
        <end position="629"/>
    </location>
</feature>
<dbReference type="Gene3D" id="4.10.280.110">
    <property type="entry name" value="Pre-mRNA processing factor 4 domain"/>
    <property type="match status" value="1"/>
</dbReference>
<dbReference type="InterPro" id="IPR019775">
    <property type="entry name" value="WD40_repeat_CS"/>
</dbReference>
<dbReference type="Pfam" id="PF08799">
    <property type="entry name" value="PRP4"/>
    <property type="match status" value="1"/>
</dbReference>
<dbReference type="VEuPathDB" id="FungiDB:yc1106_04415"/>
<evidence type="ECO:0000256" key="7">
    <source>
        <dbReference type="SAM" id="Coils"/>
    </source>
</evidence>
<keyword evidence="3" id="KW-0805">Transcription regulation</keyword>
<dbReference type="CDD" id="cd14686">
    <property type="entry name" value="bZIP"/>
    <property type="match status" value="1"/>
</dbReference>
<evidence type="ECO:0000256" key="8">
    <source>
        <dbReference type="SAM" id="MobiDB-lite"/>
    </source>
</evidence>
<feature type="region of interest" description="Disordered" evidence="8">
    <location>
        <begin position="709"/>
        <end position="734"/>
    </location>
</feature>
<dbReference type="OrthoDB" id="644067at2759"/>
<evidence type="ECO:0000313" key="10">
    <source>
        <dbReference type="EMBL" id="USP77141.1"/>
    </source>
</evidence>
<evidence type="ECO:0000256" key="2">
    <source>
        <dbReference type="ARBA" id="ARBA00022737"/>
    </source>
</evidence>
<dbReference type="GO" id="GO:0000398">
    <property type="term" value="P:mRNA splicing, via spliceosome"/>
    <property type="evidence" value="ECO:0007669"/>
    <property type="project" value="TreeGrafter"/>
</dbReference>
<dbReference type="SMART" id="SM00500">
    <property type="entry name" value="SFM"/>
    <property type="match status" value="1"/>
</dbReference>
<dbReference type="InterPro" id="IPR046347">
    <property type="entry name" value="bZIP_sf"/>
</dbReference>
<dbReference type="GO" id="GO:0017070">
    <property type="term" value="F:U6 snRNA binding"/>
    <property type="evidence" value="ECO:0007669"/>
    <property type="project" value="TreeGrafter"/>
</dbReference>
<dbReference type="GO" id="GO:0030621">
    <property type="term" value="F:U4 snRNA binding"/>
    <property type="evidence" value="ECO:0007669"/>
    <property type="project" value="TreeGrafter"/>
</dbReference>
<evidence type="ECO:0000256" key="5">
    <source>
        <dbReference type="ARBA" id="ARBA00023163"/>
    </source>
</evidence>
<dbReference type="GO" id="GO:0003677">
    <property type="term" value="F:DNA binding"/>
    <property type="evidence" value="ECO:0007669"/>
    <property type="project" value="UniProtKB-KW"/>
</dbReference>
<dbReference type="AlphaFoldDB" id="A0A9Q8Z698"/>
<feature type="repeat" description="WD" evidence="6">
    <location>
        <begin position="303"/>
        <end position="344"/>
    </location>
</feature>
<evidence type="ECO:0000256" key="4">
    <source>
        <dbReference type="ARBA" id="ARBA00023125"/>
    </source>
</evidence>
<dbReference type="PROSITE" id="PS50294">
    <property type="entry name" value="WD_REPEATS_REGION"/>
    <property type="match status" value="3"/>
</dbReference>
<dbReference type="SMART" id="SM00338">
    <property type="entry name" value="BRLZ"/>
    <property type="match status" value="1"/>
</dbReference>
<proteinExistence type="predicted"/>
<dbReference type="SUPFAM" id="SSF158230">
    <property type="entry name" value="PRP4-like"/>
    <property type="match status" value="1"/>
</dbReference>
<dbReference type="InterPro" id="IPR036285">
    <property type="entry name" value="PRP4-like_sf"/>
</dbReference>
<dbReference type="InterPro" id="IPR004827">
    <property type="entry name" value="bZIP"/>
</dbReference>
<accession>A0A9Q8Z698</accession>
<feature type="region of interest" description="Disordered" evidence="8">
    <location>
        <begin position="1143"/>
        <end position="1162"/>
    </location>
</feature>
<organism evidence="10 11">
    <name type="scientific">Curvularia clavata</name>
    <dbReference type="NCBI Taxonomy" id="95742"/>
    <lineage>
        <taxon>Eukaryota</taxon>
        <taxon>Fungi</taxon>
        <taxon>Dikarya</taxon>
        <taxon>Ascomycota</taxon>
        <taxon>Pezizomycotina</taxon>
        <taxon>Dothideomycetes</taxon>
        <taxon>Pleosporomycetidae</taxon>
        <taxon>Pleosporales</taxon>
        <taxon>Pleosporineae</taxon>
        <taxon>Pleosporaceae</taxon>
        <taxon>Curvularia</taxon>
    </lineage>
</organism>
<dbReference type="InterPro" id="IPR004826">
    <property type="entry name" value="bZIP_Maf"/>
</dbReference>
<dbReference type="SUPFAM" id="SSF50978">
    <property type="entry name" value="WD40 repeat-like"/>
    <property type="match status" value="1"/>
</dbReference>
<feature type="region of interest" description="Disordered" evidence="8">
    <location>
        <begin position="1"/>
        <end position="32"/>
    </location>
</feature>
<protein>
    <recommendedName>
        <fullName evidence="9">BZIP domain-containing protein</fullName>
    </recommendedName>
</protein>
<keyword evidence="11" id="KW-1185">Reference proteome</keyword>
<dbReference type="InterPro" id="IPR001680">
    <property type="entry name" value="WD40_rpt"/>
</dbReference>
<feature type="repeat" description="WD" evidence="6">
    <location>
        <begin position="387"/>
        <end position="428"/>
    </location>
</feature>
<dbReference type="PROSITE" id="PS50082">
    <property type="entry name" value="WD_REPEATS_2"/>
    <property type="match status" value="3"/>
</dbReference>
<feature type="compositionally biased region" description="Polar residues" evidence="8">
    <location>
        <begin position="603"/>
        <end position="614"/>
    </location>
</feature>
<dbReference type="EMBL" id="CP089276">
    <property type="protein sequence ID" value="USP77141.1"/>
    <property type="molecule type" value="Genomic_DNA"/>
</dbReference>
<dbReference type="Proteomes" id="UP001056012">
    <property type="component" value="Chromosome 3"/>
</dbReference>
<dbReference type="Gene3D" id="2.130.10.10">
    <property type="entry name" value="YVTN repeat-like/Quinoprotein amine dehydrogenase"/>
    <property type="match status" value="2"/>
</dbReference>
<name>A0A9Q8Z698_CURCL</name>
<keyword evidence="5" id="KW-0804">Transcription</keyword>
<dbReference type="Pfam" id="PF00400">
    <property type="entry name" value="WD40"/>
    <property type="match status" value="3"/>
</dbReference>
<dbReference type="PANTHER" id="PTHR19846">
    <property type="entry name" value="WD40 REPEAT PROTEIN"/>
    <property type="match status" value="1"/>
</dbReference>
<evidence type="ECO:0000256" key="6">
    <source>
        <dbReference type="PROSITE-ProRule" id="PRU00221"/>
    </source>
</evidence>
<dbReference type="SMART" id="SM00320">
    <property type="entry name" value="WD40"/>
    <property type="match status" value="6"/>
</dbReference>
<reference evidence="10" key="1">
    <citation type="submission" date="2021-12" db="EMBL/GenBank/DDBJ databases">
        <title>Curvularia clavata genome.</title>
        <authorList>
            <person name="Cao Y."/>
        </authorList>
    </citation>
    <scope>NUCLEOTIDE SEQUENCE</scope>
    <source>
        <strain evidence="10">Yc1106</strain>
    </source>
</reference>
<dbReference type="SUPFAM" id="SSF57959">
    <property type="entry name" value="Leucine zipper domain"/>
    <property type="match status" value="1"/>
</dbReference>
<feature type="domain" description="BZIP" evidence="9">
    <location>
        <begin position="766"/>
        <end position="822"/>
    </location>
</feature>
<sequence>MSMHPARQAYVEEENGAMPTLHVASPSSRADQDIQGDAMEGIELANVPLDRNHAMPGGANASAASLMEDFDRKRRAAQIIVPTADRDVKAKLRSRGEPITLFGEGPGERRDRLRALLAEEQEALGEDAADVAMEEAEDAPGDEQEEFYTQGTQALLEARRDMAKYSLPRAKERVAYQRRESTIPLKTHIEFRNGIKDRLKGFELYGSQTADRPVSIVRVSPNGQYVAYGTWGGKVALLEIPSLEQKKAYRGGHTERATGIDWIPGATLPGSTISSGSVNFASGGAGGKVQLWSLDDDKPLRTLEGHTDRVCRLAFHPSGRYLASASDDTTWRLWDVNTGQELLMQEGHSKEVYTVSFNGDGSLVASAGLDSIGRVWDVRTGRVIYMLESHIKPIYGLDWATDGHRLLSGSGDGFMKCWDVRAMRETNSIAANTGGVTDLRWFKGTDGPMSGIPLQENDEGKLIPKKASTFVISSGFDKNVQIFSADDWAHCKTLQGHSGPVFSTDVTSDARWILQEPAMDHSYASSQNHMDFHHTPLDRKPSAFSFDDNATLDSNILDTPVLMSPSTSNQGIFSPETSIWEDFSAGQFVDRTATSSVVNTNGNNPFFTEQSNNPFARLPPNQAATYGQQSWPVADNSGSRTPTAPKPLNPFGPGDFGASFVDQQQMPFHGLPVHQNVRPSAVFQAAPEQPMSPHTHSDWMAFNQQEMDARPGPKRMRPNTPPRSFSPRRDGGIRKKNARFDIPAERNLHNIDTLIQSCTNEEDLKELKQQKRLLRNRQAALDSRQRKKKHTEELEEEKKQWMEKICQMQDDFSALRLEYDALVAEKENWHRESMEMHHMVNQLQFDKEELVRTHTIETSDLRKKVSVLTERLEAATGNGMAVAPSTTFTDFASEMDNLNMGNSDWDNYIFVNDFASDDQPTPQQNQEVSLVSRTKDEDKPVTSGLLLMLLLCGAFVASKSGNAAAPPIPRMPEEVRAASATVLDSILKDAGVPNSLTEQGNIVASHVTGLEPTPSGMAWPKTTMSGSELAGISGSSLDQLHSHLTGPTKDQEHEQLFSITPDQYNSMTSLDFTRSRYSVTSDDLSDPLSPGAQPSHRRNLAETLAAMREQSKGDSAAEIYTRSLLWDKIAPEVVHEFKRIVEESAAMSRPGSSEGTKVENLG</sequence>
<keyword evidence="7" id="KW-0175">Coiled coil</keyword>
<keyword evidence="1 6" id="KW-0853">WD repeat</keyword>
<evidence type="ECO:0000256" key="3">
    <source>
        <dbReference type="ARBA" id="ARBA00023015"/>
    </source>
</evidence>